<protein>
    <recommendedName>
        <fullName evidence="3">Urease accessory protein UreF</fullName>
    </recommendedName>
</protein>
<dbReference type="PANTHER" id="PTHR33620">
    <property type="entry name" value="UREASE ACCESSORY PROTEIN F"/>
    <property type="match status" value="1"/>
</dbReference>
<evidence type="ECO:0000313" key="4">
    <source>
        <dbReference type="EMBL" id="SFN43392.1"/>
    </source>
</evidence>
<proteinExistence type="inferred from homology"/>
<comment type="function">
    <text evidence="3">Required for maturation of urease via the functional incorporation of the urease nickel metallocenter.</text>
</comment>
<dbReference type="Pfam" id="PF01730">
    <property type="entry name" value="UreF"/>
    <property type="match status" value="1"/>
</dbReference>
<dbReference type="PANTHER" id="PTHR33620:SF1">
    <property type="entry name" value="UREASE ACCESSORY PROTEIN F"/>
    <property type="match status" value="1"/>
</dbReference>
<evidence type="ECO:0000256" key="2">
    <source>
        <dbReference type="ARBA" id="ARBA00023186"/>
    </source>
</evidence>
<gene>
    <name evidence="3" type="primary">ureF</name>
    <name evidence="4" type="ORF">SAMN04487859_102182</name>
</gene>
<dbReference type="PIRSF" id="PIRSF009467">
    <property type="entry name" value="Ureas_acces_UreF"/>
    <property type="match status" value="1"/>
</dbReference>
<keyword evidence="2 3" id="KW-0143">Chaperone</keyword>
<comment type="subunit">
    <text evidence="3">UreD, UreF and UreG form a complex that acts as a GTP-hydrolysis-dependent molecular chaperone, activating the urease apoprotein by helping to assemble the nickel containing metallocenter of UreC. The UreE protein probably delivers the nickel.</text>
</comment>
<organism evidence="4 5">
    <name type="scientific">Roseovarius lutimaris</name>
    <dbReference type="NCBI Taxonomy" id="1005928"/>
    <lineage>
        <taxon>Bacteria</taxon>
        <taxon>Pseudomonadati</taxon>
        <taxon>Pseudomonadota</taxon>
        <taxon>Alphaproteobacteria</taxon>
        <taxon>Rhodobacterales</taxon>
        <taxon>Roseobacteraceae</taxon>
        <taxon>Roseovarius</taxon>
    </lineage>
</organism>
<sequence>MQNEAILTLVQWLSPAYPVGAFAYSHGLEWAVEAQDVHNGETLSAWLRNVLCHGAGWCDALFLVAAFRADDPTAVDATARAFAPSVERLKETTLQGAAFARTTGTVWAKPLPALTYPVALGHGARCHDLPLDLTLQMYLQAFMSNLVAAGMRLIPLGQTEGQALIRSLTPLCGAIAADAIDGTLDDLSSTAFMSDISSMKHEQQYSRIFRT</sequence>
<comment type="similarity">
    <text evidence="3">Belongs to the UreF family.</text>
</comment>
<dbReference type="HAMAP" id="MF_01385">
    <property type="entry name" value="UreF"/>
    <property type="match status" value="1"/>
</dbReference>
<keyword evidence="3" id="KW-0963">Cytoplasm</keyword>
<evidence type="ECO:0000256" key="3">
    <source>
        <dbReference type="HAMAP-Rule" id="MF_01385"/>
    </source>
</evidence>
<reference evidence="5" key="1">
    <citation type="submission" date="2016-10" db="EMBL/GenBank/DDBJ databases">
        <authorList>
            <person name="Varghese N."/>
            <person name="Submissions S."/>
        </authorList>
    </citation>
    <scope>NUCLEOTIDE SEQUENCE [LARGE SCALE GENOMIC DNA]</scope>
    <source>
        <strain evidence="5">DSM 28463</strain>
    </source>
</reference>
<dbReference type="EMBL" id="FOVP01000002">
    <property type="protein sequence ID" value="SFN43392.1"/>
    <property type="molecule type" value="Genomic_DNA"/>
</dbReference>
<dbReference type="InterPro" id="IPR002639">
    <property type="entry name" value="UreF"/>
</dbReference>
<evidence type="ECO:0000256" key="1">
    <source>
        <dbReference type="ARBA" id="ARBA00022988"/>
    </source>
</evidence>
<dbReference type="RefSeq" id="WP_092833967.1">
    <property type="nucleotide sequence ID" value="NZ_FOVP01000002.1"/>
</dbReference>
<dbReference type="GO" id="GO:0016151">
    <property type="term" value="F:nickel cation binding"/>
    <property type="evidence" value="ECO:0007669"/>
    <property type="project" value="UniProtKB-UniRule"/>
</dbReference>
<dbReference type="Proteomes" id="UP000198599">
    <property type="component" value="Unassembled WGS sequence"/>
</dbReference>
<accession>A0A1I4YZG0</accession>
<dbReference type="GO" id="GO:0005737">
    <property type="term" value="C:cytoplasm"/>
    <property type="evidence" value="ECO:0007669"/>
    <property type="project" value="UniProtKB-SubCell"/>
</dbReference>
<comment type="subcellular location">
    <subcellularLocation>
        <location evidence="3">Cytoplasm</location>
    </subcellularLocation>
</comment>
<name>A0A1I4YZG0_9RHOB</name>
<dbReference type="AlphaFoldDB" id="A0A1I4YZG0"/>
<dbReference type="Gene3D" id="1.10.4190.10">
    <property type="entry name" value="Urease accessory protein UreF"/>
    <property type="match status" value="1"/>
</dbReference>
<evidence type="ECO:0000313" key="5">
    <source>
        <dbReference type="Proteomes" id="UP000198599"/>
    </source>
</evidence>
<keyword evidence="5" id="KW-1185">Reference proteome</keyword>
<dbReference type="InterPro" id="IPR038277">
    <property type="entry name" value="UreF_sf"/>
</dbReference>
<dbReference type="OrthoDB" id="9798772at2"/>
<dbReference type="STRING" id="1005928.SAMN04487859_102182"/>
<keyword evidence="1 3" id="KW-0996">Nickel insertion</keyword>